<feature type="region of interest" description="Disordered" evidence="1">
    <location>
        <begin position="1"/>
        <end position="21"/>
    </location>
</feature>
<feature type="transmembrane region" description="Helical" evidence="2">
    <location>
        <begin position="209"/>
        <end position="227"/>
    </location>
</feature>
<accession>A0ABD0VJZ0</accession>
<feature type="transmembrane region" description="Helical" evidence="2">
    <location>
        <begin position="234"/>
        <end position="251"/>
    </location>
</feature>
<feature type="transmembrane region" description="Helical" evidence="2">
    <location>
        <begin position="169"/>
        <end position="189"/>
    </location>
</feature>
<gene>
    <name evidence="3" type="ORF">M5K25_003781</name>
</gene>
<dbReference type="Proteomes" id="UP001552299">
    <property type="component" value="Unassembled WGS sequence"/>
</dbReference>
<sequence>MAADKDPSVSCKEPAEPLTVDEIADRCHEPEQEASAEITKIVAEIWDFSKNKSGICINSFGKSIGKLNNRAEEPETDATDGNVGEGRRELPAVAEPPSSSLNATLETFTQMMTTMTQMLKNIQAPASGSGGGPIGGSSSGPSLGFPLDVSVPCMAARFSVLTPLGFPRFSLWLAAFGGGGLGFCAAFWGPVFWALRFSLSLQEPSLFPIFWLLYRGLFGCCLVGFWPSPFPSPIGFYGRLVVVYFPLPLLYNVPIWRRNGWLILFSSSRLLTSFFYTQVTIPSVSFFSKVSKQRLVVGKVLGWRKRLGSKVLWWTIRFAISKLFFLFDDTSEGVFGLF</sequence>
<keyword evidence="2" id="KW-0812">Transmembrane</keyword>
<evidence type="ECO:0000313" key="4">
    <source>
        <dbReference type="Proteomes" id="UP001552299"/>
    </source>
</evidence>
<organism evidence="3 4">
    <name type="scientific">Dendrobium thyrsiflorum</name>
    <name type="common">Pinecone-like raceme dendrobium</name>
    <name type="synonym">Orchid</name>
    <dbReference type="NCBI Taxonomy" id="117978"/>
    <lineage>
        <taxon>Eukaryota</taxon>
        <taxon>Viridiplantae</taxon>
        <taxon>Streptophyta</taxon>
        <taxon>Embryophyta</taxon>
        <taxon>Tracheophyta</taxon>
        <taxon>Spermatophyta</taxon>
        <taxon>Magnoliopsida</taxon>
        <taxon>Liliopsida</taxon>
        <taxon>Asparagales</taxon>
        <taxon>Orchidaceae</taxon>
        <taxon>Epidendroideae</taxon>
        <taxon>Malaxideae</taxon>
        <taxon>Dendrobiinae</taxon>
        <taxon>Dendrobium</taxon>
    </lineage>
</organism>
<name>A0ABD0VJZ0_DENTH</name>
<evidence type="ECO:0000256" key="1">
    <source>
        <dbReference type="SAM" id="MobiDB-lite"/>
    </source>
</evidence>
<protein>
    <submittedName>
        <fullName evidence="3">Uncharacterized protein</fullName>
    </submittedName>
</protein>
<dbReference type="EMBL" id="JANQDX010000004">
    <property type="protein sequence ID" value="KAL0925449.1"/>
    <property type="molecule type" value="Genomic_DNA"/>
</dbReference>
<evidence type="ECO:0000313" key="3">
    <source>
        <dbReference type="EMBL" id="KAL0925449.1"/>
    </source>
</evidence>
<keyword evidence="2" id="KW-0472">Membrane</keyword>
<comment type="caution">
    <text evidence="3">The sequence shown here is derived from an EMBL/GenBank/DDBJ whole genome shotgun (WGS) entry which is preliminary data.</text>
</comment>
<proteinExistence type="predicted"/>
<dbReference type="AlphaFoldDB" id="A0ABD0VJZ0"/>
<evidence type="ECO:0000256" key="2">
    <source>
        <dbReference type="SAM" id="Phobius"/>
    </source>
</evidence>
<keyword evidence="4" id="KW-1185">Reference proteome</keyword>
<reference evidence="3 4" key="1">
    <citation type="journal article" date="2024" name="Plant Biotechnol. J.">
        <title>Dendrobium thyrsiflorum genome and its molecular insights into genes involved in important horticultural traits.</title>
        <authorList>
            <person name="Chen B."/>
            <person name="Wang J.Y."/>
            <person name="Zheng P.J."/>
            <person name="Li K.L."/>
            <person name="Liang Y.M."/>
            <person name="Chen X.F."/>
            <person name="Zhang C."/>
            <person name="Zhao X."/>
            <person name="He X."/>
            <person name="Zhang G.Q."/>
            <person name="Liu Z.J."/>
            <person name="Xu Q."/>
        </authorList>
    </citation>
    <scope>NUCLEOTIDE SEQUENCE [LARGE SCALE GENOMIC DNA]</scope>
    <source>
        <strain evidence="3">GZMU011</strain>
    </source>
</reference>
<keyword evidence="2" id="KW-1133">Transmembrane helix</keyword>